<feature type="compositionally biased region" description="Basic and acidic residues" evidence="1">
    <location>
        <begin position="68"/>
        <end position="84"/>
    </location>
</feature>
<evidence type="ECO:0000313" key="3">
    <source>
        <dbReference type="EMBL" id="PAV18425.1"/>
    </source>
</evidence>
<keyword evidence="4" id="KW-1185">Reference proteome</keyword>
<dbReference type="EMBL" id="NBII01000005">
    <property type="protein sequence ID" value="PAV18425.1"/>
    <property type="molecule type" value="Genomic_DNA"/>
</dbReference>
<dbReference type="SUPFAM" id="SSF50978">
    <property type="entry name" value="WD40 repeat-like"/>
    <property type="match status" value="1"/>
</dbReference>
<dbReference type="Gene3D" id="2.130.10.10">
    <property type="entry name" value="YVTN repeat-like/Quinoprotein amine dehydrogenase"/>
    <property type="match status" value="1"/>
</dbReference>
<dbReference type="InterPro" id="IPR015943">
    <property type="entry name" value="WD40/YVTN_repeat-like_dom_sf"/>
</dbReference>
<gene>
    <name evidence="3" type="ORF">PNOK_0526700</name>
</gene>
<keyword evidence="2" id="KW-0812">Transmembrane</keyword>
<feature type="compositionally biased region" description="Basic and acidic residues" evidence="1">
    <location>
        <begin position="12"/>
        <end position="22"/>
    </location>
</feature>
<feature type="region of interest" description="Disordered" evidence="1">
    <location>
        <begin position="45"/>
        <end position="97"/>
    </location>
</feature>
<dbReference type="InterPro" id="IPR036322">
    <property type="entry name" value="WD40_repeat_dom_sf"/>
</dbReference>
<keyword evidence="2" id="KW-0472">Membrane</keyword>
<feature type="transmembrane region" description="Helical" evidence="2">
    <location>
        <begin position="315"/>
        <end position="337"/>
    </location>
</feature>
<dbReference type="Proteomes" id="UP000217199">
    <property type="component" value="Unassembled WGS sequence"/>
</dbReference>
<feature type="compositionally biased region" description="Basic residues" evidence="1">
    <location>
        <begin position="1"/>
        <end position="11"/>
    </location>
</feature>
<organism evidence="3 4">
    <name type="scientific">Pyrrhoderma noxium</name>
    <dbReference type="NCBI Taxonomy" id="2282107"/>
    <lineage>
        <taxon>Eukaryota</taxon>
        <taxon>Fungi</taxon>
        <taxon>Dikarya</taxon>
        <taxon>Basidiomycota</taxon>
        <taxon>Agaricomycotina</taxon>
        <taxon>Agaricomycetes</taxon>
        <taxon>Hymenochaetales</taxon>
        <taxon>Hymenochaetaceae</taxon>
        <taxon>Pyrrhoderma</taxon>
    </lineage>
</organism>
<feature type="region of interest" description="Disordered" evidence="1">
    <location>
        <begin position="904"/>
        <end position="936"/>
    </location>
</feature>
<dbReference type="OrthoDB" id="972532at2759"/>
<keyword evidence="2" id="KW-1133">Transmembrane helix</keyword>
<feature type="transmembrane region" description="Helical" evidence="2">
    <location>
        <begin position="369"/>
        <end position="388"/>
    </location>
</feature>
<evidence type="ECO:0000256" key="1">
    <source>
        <dbReference type="SAM" id="MobiDB-lite"/>
    </source>
</evidence>
<sequence length="936" mass="105754">MSTSRRARSRSLIRDAKGRYRESPLVTEKHRKVLRQLLTVLEELIDENEDKEDMKERPKSVIQESDDRDPAGKSDREAIDEAVTHRTRTSSRPAPEREAVLKKVDDYVIQRYKKSLDDFTQLSYQIRGSLTSLGGGGRAAKALRELQESFSKIYEEYIRSLSGGSDSAWKKLDILGCVTLLRNAQTGLDEVTNSFKELEISNDSFKNELTVFRSNLFEAAIILKAEYGQFKDIELAGDYIEREILDPLTTAFETFSAKLRDGVDKEVAMIRKAQNFSGQRYLNLTTVATFLSSVTATTLQITIGNQQSVQSVLSIVMNTMWFTSLVFSTASAVYSLLIMTWRQSPVRQFDNDSSHIPSWFLAFLRNGPVFTLIAAVIAFSVGLCILAFQTAIQQGLIATAIVPIVFAGGHANFLLLVSGWFLWEQWRAKHLEFWTNTKDKNLIPRLNKIKEYRVHFQGTLENIKESILRFFSSILSLRGRNRASSVGSDIQPDIEKDADLISRGHVTMAVEMIHPPSDQNELGSETQDVQDNTNPELLRASPSIEVTPESPNAGDNKSSLEHPVFQSALQFSPNGAFLAFAHGHRVTIYDSNKANPYFPMVRSIEVDDKKPVKLITWSDRDHLLVQAERSINIWRFDSSPSKDSTDATKEPWGSIIYDIEPSAIHWTSDESRSEVEDMIIVVHHDLVNIYDSRCKSVRSIDFSDHGLYIVDAVSLDSSRLLCLTRDMEEGRVIVFNFETRIVEKSGYVFSNDNHTLILSKKKDKALLHGSENITTLVTIENDELQTTDLWSVTPYHQELRIPGGAIGFYGKDDELIYGVSGYEIVILRPSTDEDYFSYNALHIITSPNFDSETALPNSFSFRPNTVPYRFAFGLPDGRVKVWSIQSDTFFKDGDPEAPKIDVHDRKGRNINPGVSSGKCFTITSPRESEDDQQELE</sequence>
<protein>
    <submittedName>
        <fullName evidence="3">WD40 domain containing protein</fullName>
    </submittedName>
</protein>
<reference evidence="3 4" key="1">
    <citation type="journal article" date="2017" name="Mol. Ecol.">
        <title>Comparative and population genomic landscape of Phellinus noxius: A hypervariable fungus causing root rot in trees.</title>
        <authorList>
            <person name="Chung C.L."/>
            <person name="Lee T.J."/>
            <person name="Akiba M."/>
            <person name="Lee H.H."/>
            <person name="Kuo T.H."/>
            <person name="Liu D."/>
            <person name="Ke H.M."/>
            <person name="Yokoi T."/>
            <person name="Roa M.B."/>
            <person name="Lu M.J."/>
            <person name="Chang Y.Y."/>
            <person name="Ann P.J."/>
            <person name="Tsai J.N."/>
            <person name="Chen C.Y."/>
            <person name="Tzean S.S."/>
            <person name="Ota Y."/>
            <person name="Hattori T."/>
            <person name="Sahashi N."/>
            <person name="Liou R.F."/>
            <person name="Kikuchi T."/>
            <person name="Tsai I.J."/>
        </authorList>
    </citation>
    <scope>NUCLEOTIDE SEQUENCE [LARGE SCALE GENOMIC DNA]</scope>
    <source>
        <strain evidence="3 4">FFPRI411160</strain>
    </source>
</reference>
<feature type="region of interest" description="Disordered" evidence="1">
    <location>
        <begin position="1"/>
        <end position="25"/>
    </location>
</feature>
<accession>A0A286UG30</accession>
<feature type="region of interest" description="Disordered" evidence="1">
    <location>
        <begin position="539"/>
        <end position="559"/>
    </location>
</feature>
<dbReference type="InParanoid" id="A0A286UG30"/>
<feature type="transmembrane region" description="Helical" evidence="2">
    <location>
        <begin position="400"/>
        <end position="423"/>
    </location>
</feature>
<comment type="caution">
    <text evidence="3">The sequence shown here is derived from an EMBL/GenBank/DDBJ whole genome shotgun (WGS) entry which is preliminary data.</text>
</comment>
<proteinExistence type="predicted"/>
<dbReference type="AlphaFoldDB" id="A0A286UG30"/>
<name>A0A286UG30_9AGAM</name>
<evidence type="ECO:0000313" key="4">
    <source>
        <dbReference type="Proteomes" id="UP000217199"/>
    </source>
</evidence>
<evidence type="ECO:0000256" key="2">
    <source>
        <dbReference type="SAM" id="Phobius"/>
    </source>
</evidence>
<dbReference type="STRING" id="2282107.A0A286UG30"/>